<dbReference type="PROSITE" id="PS50003">
    <property type="entry name" value="PH_DOMAIN"/>
    <property type="match status" value="1"/>
</dbReference>
<dbReference type="GO" id="GO:0032059">
    <property type="term" value="C:bleb"/>
    <property type="evidence" value="ECO:0007669"/>
    <property type="project" value="UniProtKB-SubCell"/>
</dbReference>
<evidence type="ECO:0000259" key="6">
    <source>
        <dbReference type="PROSITE" id="PS50003"/>
    </source>
</evidence>
<evidence type="ECO:0000256" key="5">
    <source>
        <dbReference type="ARBA" id="ARBA00071355"/>
    </source>
</evidence>
<dbReference type="SUPFAM" id="SSF50729">
    <property type="entry name" value="PH domain-like"/>
    <property type="match status" value="1"/>
</dbReference>
<keyword evidence="1" id="KW-0175">Coiled coil</keyword>
<dbReference type="Proteomes" id="UP000527355">
    <property type="component" value="Unassembled WGS sequence"/>
</dbReference>
<dbReference type="AlphaFoldDB" id="A0A7J8AMR9"/>
<keyword evidence="8" id="KW-1185">Reference proteome</keyword>
<evidence type="ECO:0000256" key="3">
    <source>
        <dbReference type="ARBA" id="ARBA00057106"/>
    </source>
</evidence>
<dbReference type="PANTHER" id="PTHR21538:SF27">
    <property type="entry name" value="ANILLIN"/>
    <property type="match status" value="1"/>
</dbReference>
<evidence type="ECO:0000256" key="2">
    <source>
        <dbReference type="ARBA" id="ARBA00043945"/>
    </source>
</evidence>
<dbReference type="PANTHER" id="PTHR21538">
    <property type="entry name" value="ANILLIN/RHOTEKIN RTKN"/>
    <property type="match status" value="1"/>
</dbReference>
<dbReference type="EMBL" id="JABWUV010000001">
    <property type="protein sequence ID" value="KAF6387516.1"/>
    <property type="molecule type" value="Genomic_DNA"/>
</dbReference>
<comment type="function">
    <text evidence="3">Required for cytokinesis. Essential for the structural integrity of the cleavage furrow and for completion of cleavage furrow ingression. Plays a role in bleb assembly during metaphase and anaphase of mitosis. May play a significant role in podocyte cell migration.</text>
</comment>
<evidence type="ECO:0000256" key="4">
    <source>
        <dbReference type="ARBA" id="ARBA00065617"/>
    </source>
</evidence>
<comment type="subcellular location">
    <subcellularLocation>
        <location evidence="2">Cell projection</location>
        <location evidence="2">Bleb</location>
    </subcellularLocation>
</comment>
<dbReference type="InterPro" id="IPR011993">
    <property type="entry name" value="PH-like_dom_sf"/>
</dbReference>
<dbReference type="InterPro" id="IPR012966">
    <property type="entry name" value="AHD"/>
</dbReference>
<comment type="caution">
    <text evidence="7">The sequence shown here is derived from an EMBL/GenBank/DDBJ whole genome shotgun (WGS) entry which is preliminary data.</text>
</comment>
<name>A0A7J8AMR9_MYOMY</name>
<dbReference type="Pfam" id="PF08174">
    <property type="entry name" value="Anillin"/>
    <property type="match status" value="1"/>
</dbReference>
<dbReference type="VEuPathDB" id="HostDB:LOC118669807"/>
<evidence type="ECO:0000256" key="1">
    <source>
        <dbReference type="ARBA" id="ARBA00023054"/>
    </source>
</evidence>
<dbReference type="CDD" id="cd01263">
    <property type="entry name" value="PH_anillin"/>
    <property type="match status" value="1"/>
</dbReference>
<dbReference type="GO" id="GO:0000281">
    <property type="term" value="P:mitotic cytokinesis"/>
    <property type="evidence" value="ECO:0007669"/>
    <property type="project" value="TreeGrafter"/>
</dbReference>
<organism evidence="7 8">
    <name type="scientific">Myotis myotis</name>
    <name type="common">Greater mouse-eared bat</name>
    <name type="synonym">Vespertilio myotis</name>
    <dbReference type="NCBI Taxonomy" id="51298"/>
    <lineage>
        <taxon>Eukaryota</taxon>
        <taxon>Metazoa</taxon>
        <taxon>Chordata</taxon>
        <taxon>Craniata</taxon>
        <taxon>Vertebrata</taxon>
        <taxon>Euteleostomi</taxon>
        <taxon>Mammalia</taxon>
        <taxon>Eutheria</taxon>
        <taxon>Laurasiatheria</taxon>
        <taxon>Chiroptera</taxon>
        <taxon>Yangochiroptera</taxon>
        <taxon>Vespertilionidae</taxon>
        <taxon>Myotis</taxon>
    </lineage>
</organism>
<dbReference type="Pfam" id="PF00169">
    <property type="entry name" value="PH"/>
    <property type="match status" value="1"/>
</dbReference>
<dbReference type="InterPro" id="IPR001849">
    <property type="entry name" value="PH_domain"/>
</dbReference>
<feature type="domain" description="PH" evidence="6">
    <location>
        <begin position="284"/>
        <end position="370"/>
    </location>
</feature>
<protein>
    <recommendedName>
        <fullName evidence="5">Anillin</fullName>
    </recommendedName>
</protein>
<accession>A0A7J8AMR9</accession>
<dbReference type="FunFam" id="2.30.29.30:FF:000111">
    <property type="entry name" value="anillin isoform X1"/>
    <property type="match status" value="1"/>
</dbReference>
<evidence type="ECO:0000313" key="7">
    <source>
        <dbReference type="EMBL" id="KAF6387516.1"/>
    </source>
</evidence>
<dbReference type="GO" id="GO:0005826">
    <property type="term" value="C:actomyosin contractile ring"/>
    <property type="evidence" value="ECO:0007669"/>
    <property type="project" value="TreeGrafter"/>
</dbReference>
<sequence length="370" mass="41482">MQELNNEINLQQSVTYQASQALNCCVDEEHGKGSLEEAEAERLLLITTEKRTLLMDDLNKLKSEGPQRKNKTGLLSQSEFVPSKESVTLSKIRLPLKADFACSTVQKPDAASYSFLFILKAGAKSIVATPLASTATSLNGDALMFSTTYTLKDVSNDFEISIEVYSLVQKKDPSVPDKKKKAYKSKAITPKQFLTSITTKSTLHSSVMASLGSLHAVCTRNFILVGSYTLSLSSVGNTKFAVDKINYDVKERELLGYLFQEKVPFLSLLEGHIRLKIKCPLNSSVEEKGFLTIFEDVSGFGTWHQKWYILSGNCISYWTYPDDKKRKNPIGRINLANCTSHQIEPANREFCTRCNTFELITVRPQREDDR</sequence>
<reference evidence="7 8" key="1">
    <citation type="journal article" date="2020" name="Nature">
        <title>Six reference-quality genomes reveal evolution of bat adaptations.</title>
        <authorList>
            <person name="Jebb D."/>
            <person name="Huang Z."/>
            <person name="Pippel M."/>
            <person name="Hughes G.M."/>
            <person name="Lavrichenko K."/>
            <person name="Devanna P."/>
            <person name="Winkler S."/>
            <person name="Jermiin L.S."/>
            <person name="Skirmuntt E.C."/>
            <person name="Katzourakis A."/>
            <person name="Burkitt-Gray L."/>
            <person name="Ray D.A."/>
            <person name="Sullivan K.A.M."/>
            <person name="Roscito J.G."/>
            <person name="Kirilenko B.M."/>
            <person name="Davalos L.M."/>
            <person name="Corthals A.P."/>
            <person name="Power M.L."/>
            <person name="Jones G."/>
            <person name="Ransome R.D."/>
            <person name="Dechmann D.K.N."/>
            <person name="Locatelli A.G."/>
            <person name="Puechmaille S.J."/>
            <person name="Fedrigo O."/>
            <person name="Jarvis E.D."/>
            <person name="Hiller M."/>
            <person name="Vernes S.C."/>
            <person name="Myers E.W."/>
            <person name="Teeling E.C."/>
        </authorList>
    </citation>
    <scope>NUCLEOTIDE SEQUENCE [LARGE SCALE GENOMIC DNA]</scope>
    <source>
        <strain evidence="7">MMyoMyo1</strain>
        <tissue evidence="7">Flight muscle</tissue>
    </source>
</reference>
<dbReference type="InterPro" id="IPR051364">
    <property type="entry name" value="Cytokinesis/Rho-signaling"/>
</dbReference>
<dbReference type="Gene3D" id="2.30.29.30">
    <property type="entry name" value="Pleckstrin-homology domain (PH domain)/Phosphotyrosine-binding domain (PTB)"/>
    <property type="match status" value="1"/>
</dbReference>
<dbReference type="GO" id="GO:0031106">
    <property type="term" value="P:septin ring organization"/>
    <property type="evidence" value="ECO:0007669"/>
    <property type="project" value="TreeGrafter"/>
</dbReference>
<proteinExistence type="predicted"/>
<comment type="subunit">
    <text evidence="4">Interacts with F-actin. Interacts with CD2AP. May interact with RHOA. Interacts with FZR1/CDH1 during mitotic exit.</text>
</comment>
<evidence type="ECO:0000313" key="8">
    <source>
        <dbReference type="Proteomes" id="UP000527355"/>
    </source>
</evidence>
<gene>
    <name evidence="7" type="ORF">mMyoMyo1_008008</name>
</gene>
<dbReference type="InterPro" id="IPR037840">
    <property type="entry name" value="PH_Anillin"/>
</dbReference>
<dbReference type="GO" id="GO:0000915">
    <property type="term" value="P:actomyosin contractile ring assembly"/>
    <property type="evidence" value="ECO:0007669"/>
    <property type="project" value="TreeGrafter"/>
</dbReference>